<keyword evidence="1" id="KW-0067">ATP-binding</keyword>
<reference evidence="1" key="1">
    <citation type="submission" date="2021-03" db="EMBL/GenBank/DDBJ databases">
        <authorList>
            <consortium name="DOE Joint Genome Institute"/>
            <person name="Ahrendt S."/>
            <person name="Looney B.P."/>
            <person name="Miyauchi S."/>
            <person name="Morin E."/>
            <person name="Drula E."/>
            <person name="Courty P.E."/>
            <person name="Chicoki N."/>
            <person name="Fauchery L."/>
            <person name="Kohler A."/>
            <person name="Kuo A."/>
            <person name="Labutti K."/>
            <person name="Pangilinan J."/>
            <person name="Lipzen A."/>
            <person name="Riley R."/>
            <person name="Andreopoulos W."/>
            <person name="He G."/>
            <person name="Johnson J."/>
            <person name="Barry K.W."/>
            <person name="Grigoriev I.V."/>
            <person name="Nagy L."/>
            <person name="Hibbett D."/>
            <person name="Henrissat B."/>
            <person name="Matheny P.B."/>
            <person name="Labbe J."/>
            <person name="Martin F."/>
        </authorList>
    </citation>
    <scope>NUCLEOTIDE SEQUENCE</scope>
    <source>
        <strain evidence="1">HHB10654</strain>
    </source>
</reference>
<sequence length="860" mass="95858">MDETSIKHISLTLPTPAAFTAFPYDPPYAIQVDLMRHLYTSIEERKVAIVESPTGTGKTLSLLSASLTWLDDDRDRARKGQLDALAGGDGPDWVIAQTQDRLRRELDADEQEYEERLAKARKREEALKKMSAARVRKRMKPNPPDAGSDSDDALLPDDDSEERDVDSLFERQKSNFLSTSDANEHRPACTKIFYASRTHSQLSQVVPELKKLRRSARHISASSQKISAASQSISPKERKKRDHIAVEYGEEDIDRPQSRIVTLGSRKQLCLNEDLKARGGDLDENCRELLQAASDKRCPYLPRMGDPDDGRLHDLRDQILASPKDIEDLVSAGQLSHTCPYFASREAIAQAELVTLPYNLLLQKNAREALSIDLSNQIIVVDEAHNLLSTLLSLSTVTLPLRTLELCLAQLSAYMSRFKNRLSSKHSLHLNRLLRLLETLRSAMLDWRKQGLAEVTTVDDVLLKLGRKLEGINVLEIQSYLRRSKLAKKIATYAKSAEEKQSKKGGPRHSANTTSLATPPLYVVQEFIAALAEATDDGRIIYTESGKDGVQGIEIKYQSLNPSPSFRPVVDLARSVVLAGGTMSPMSEFVNQLFAHLPQSRLSLFSCSHIIPEANLQTLAIARGPRGTELNFKSTNMHEKSIMTELGQILLNFARIVPGGMVVFLPSYKALHQVIQLWTEAKLMDGLNTKKKVFIEPTSTTDVNSILQQYTLEIQNSKSGALLLAVVGAKLSEGLNFSDDLARMVVVAGLPYANMGSAELQERMKYADRALGQTPQNSQYGPAGRELYENMCMNAVNQSIGRAIRHKNDWATLVLIDTRYQSEKIRKKLPQWIGRTLVTTQTFGQAIKSTSQFLSAKKNA</sequence>
<proteinExistence type="predicted"/>
<evidence type="ECO:0000313" key="1">
    <source>
        <dbReference type="EMBL" id="KAI0057841.1"/>
    </source>
</evidence>
<comment type="caution">
    <text evidence="1">The sequence shown here is derived from an EMBL/GenBank/DDBJ whole genome shotgun (WGS) entry which is preliminary data.</text>
</comment>
<dbReference type="Proteomes" id="UP000814140">
    <property type="component" value="Unassembled WGS sequence"/>
</dbReference>
<keyword evidence="1" id="KW-0547">Nucleotide-binding</keyword>
<keyword evidence="2" id="KW-1185">Reference proteome</keyword>
<dbReference type="EMBL" id="MU277242">
    <property type="protein sequence ID" value="KAI0057841.1"/>
    <property type="molecule type" value="Genomic_DNA"/>
</dbReference>
<organism evidence="1 2">
    <name type="scientific">Artomyces pyxidatus</name>
    <dbReference type="NCBI Taxonomy" id="48021"/>
    <lineage>
        <taxon>Eukaryota</taxon>
        <taxon>Fungi</taxon>
        <taxon>Dikarya</taxon>
        <taxon>Basidiomycota</taxon>
        <taxon>Agaricomycotina</taxon>
        <taxon>Agaricomycetes</taxon>
        <taxon>Russulales</taxon>
        <taxon>Auriscalpiaceae</taxon>
        <taxon>Artomyces</taxon>
    </lineage>
</organism>
<reference evidence="1" key="2">
    <citation type="journal article" date="2022" name="New Phytol.">
        <title>Evolutionary transition to the ectomycorrhizal habit in the genomes of a hyperdiverse lineage of mushroom-forming fungi.</title>
        <authorList>
            <person name="Looney B."/>
            <person name="Miyauchi S."/>
            <person name="Morin E."/>
            <person name="Drula E."/>
            <person name="Courty P.E."/>
            <person name="Kohler A."/>
            <person name="Kuo A."/>
            <person name="LaButti K."/>
            <person name="Pangilinan J."/>
            <person name="Lipzen A."/>
            <person name="Riley R."/>
            <person name="Andreopoulos W."/>
            <person name="He G."/>
            <person name="Johnson J."/>
            <person name="Nolan M."/>
            <person name="Tritt A."/>
            <person name="Barry K.W."/>
            <person name="Grigoriev I.V."/>
            <person name="Nagy L.G."/>
            <person name="Hibbett D."/>
            <person name="Henrissat B."/>
            <person name="Matheny P.B."/>
            <person name="Labbe J."/>
            <person name="Martin F.M."/>
        </authorList>
    </citation>
    <scope>NUCLEOTIDE SEQUENCE</scope>
    <source>
        <strain evidence="1">HHB10654</strain>
    </source>
</reference>
<protein>
    <submittedName>
        <fullName evidence="1">DNA repair helicase</fullName>
    </submittedName>
</protein>
<gene>
    <name evidence="1" type="ORF">BV25DRAFT_1830756</name>
</gene>
<keyword evidence="1" id="KW-0347">Helicase</keyword>
<keyword evidence="1" id="KW-0378">Hydrolase</keyword>
<accession>A0ACB8SPZ4</accession>
<name>A0ACB8SPZ4_9AGAM</name>
<evidence type="ECO:0000313" key="2">
    <source>
        <dbReference type="Proteomes" id="UP000814140"/>
    </source>
</evidence>